<organism evidence="2 3">
    <name type="scientific">Streptomyces lichenis</name>
    <dbReference type="NCBI Taxonomy" id="2306967"/>
    <lineage>
        <taxon>Bacteria</taxon>
        <taxon>Bacillati</taxon>
        <taxon>Actinomycetota</taxon>
        <taxon>Actinomycetes</taxon>
        <taxon>Kitasatosporales</taxon>
        <taxon>Streptomycetaceae</taxon>
        <taxon>Streptomyces</taxon>
    </lineage>
</organism>
<dbReference type="RefSeq" id="WP_248634162.1">
    <property type="nucleotide sequence ID" value="NZ_JALPTH010000012.1"/>
</dbReference>
<proteinExistence type="predicted"/>
<reference evidence="2 3" key="1">
    <citation type="submission" date="2022-04" db="EMBL/GenBank/DDBJ databases">
        <title>Streptomyces sp. nov. LCR6-01 isolated from Lichen of Dirinaria sp.</title>
        <authorList>
            <person name="Kanchanasin P."/>
            <person name="Tanasupawat S."/>
            <person name="Phongsopitanun W."/>
        </authorList>
    </citation>
    <scope>NUCLEOTIDE SEQUENCE [LARGE SCALE GENOMIC DNA]</scope>
    <source>
        <strain evidence="2 3">LCR6-01</strain>
    </source>
</reference>
<evidence type="ECO:0000313" key="2">
    <source>
        <dbReference type="EMBL" id="MCK8678518.1"/>
    </source>
</evidence>
<keyword evidence="3" id="KW-1185">Reference proteome</keyword>
<feature type="compositionally biased region" description="Basic residues" evidence="1">
    <location>
        <begin position="40"/>
        <end position="49"/>
    </location>
</feature>
<dbReference type="EMBL" id="JALPTH010000012">
    <property type="protein sequence ID" value="MCK8678518.1"/>
    <property type="molecule type" value="Genomic_DNA"/>
</dbReference>
<name>A0ABT0IB27_9ACTN</name>
<sequence>MSAVTRRIQQVTGHQPVTLDLAWDPTGPVHAGPTCPPHAPRSRRDAHRR</sequence>
<gene>
    <name evidence="2" type="ORF">M1O15_14160</name>
</gene>
<feature type="region of interest" description="Disordered" evidence="1">
    <location>
        <begin position="24"/>
        <end position="49"/>
    </location>
</feature>
<evidence type="ECO:0000256" key="1">
    <source>
        <dbReference type="SAM" id="MobiDB-lite"/>
    </source>
</evidence>
<dbReference type="Proteomes" id="UP001522868">
    <property type="component" value="Unassembled WGS sequence"/>
</dbReference>
<protein>
    <submittedName>
        <fullName evidence="2">Uncharacterized protein</fullName>
    </submittedName>
</protein>
<evidence type="ECO:0000313" key="3">
    <source>
        <dbReference type="Proteomes" id="UP001522868"/>
    </source>
</evidence>
<comment type="caution">
    <text evidence="2">The sequence shown here is derived from an EMBL/GenBank/DDBJ whole genome shotgun (WGS) entry which is preliminary data.</text>
</comment>
<accession>A0ABT0IB27</accession>